<dbReference type="Proteomes" id="UP000590740">
    <property type="component" value="Unassembled WGS sequence"/>
</dbReference>
<sequence>MIKIINSSLSKVLVCIGTGMELVRFAPVIKALEKRGVAVVTVTLGQRDESLKGLFELFGLRAQHQLETMCYGKPADVLGSRQLDRLDAVLAEEKPDLVLVQGDNESAVLGSLAAFNRGIPVGHLEAGQMTGGAQSPYPEGMYRRLVGRIVGGHFAATEASRRILIEEGSAADSVHVVGNTSVDALHQTLASRRPGKTVELMQQWVAGRRLVLVSEFNGATGDDELVTAVKALREFVEGQPDLCMIFPLPSSPEVRAVVTAELDCHPRVRLMDPLDYGDTIHLLSGAWLVVSDSGGFQEEAASLGVPMIVMNEGWLCAEAVESGVVRHAGSAVESLRNVLQSALTDDSWHASAGRARDLSGDGHAAARLCDLLLGARSPRFATQPLRMAA</sequence>
<evidence type="ECO:0000256" key="4">
    <source>
        <dbReference type="RuleBase" id="RU003513"/>
    </source>
</evidence>
<reference evidence="6 7" key="1">
    <citation type="submission" date="2020-08" db="EMBL/GenBank/DDBJ databases">
        <title>Genomic Encyclopedia of Type Strains, Phase IV (KMG-IV): sequencing the most valuable type-strain genomes for metagenomic binning, comparative biology and taxonomic classification.</title>
        <authorList>
            <person name="Goeker M."/>
        </authorList>
    </citation>
    <scope>NUCLEOTIDE SEQUENCE [LARGE SCALE GENOMIC DNA]</scope>
    <source>
        <strain evidence="6 7">DSM 12252</strain>
    </source>
</reference>
<dbReference type="InterPro" id="IPR003331">
    <property type="entry name" value="UDP_GlcNAc_Epimerase_2_dom"/>
</dbReference>
<dbReference type="EMBL" id="JACHIG010000009">
    <property type="protein sequence ID" value="MBB5034361.1"/>
    <property type="molecule type" value="Genomic_DNA"/>
</dbReference>
<evidence type="ECO:0000313" key="7">
    <source>
        <dbReference type="Proteomes" id="UP000590740"/>
    </source>
</evidence>
<dbReference type="GO" id="GO:0008761">
    <property type="term" value="F:UDP-N-acetylglucosamine 2-epimerase activity"/>
    <property type="evidence" value="ECO:0007669"/>
    <property type="project" value="UniProtKB-EC"/>
</dbReference>
<dbReference type="RefSeq" id="WP_184342099.1">
    <property type="nucleotide sequence ID" value="NZ_JACHIG010000009.1"/>
</dbReference>
<comment type="caution">
    <text evidence="6">The sequence shown here is derived from an EMBL/GenBank/DDBJ whole genome shotgun (WGS) entry which is preliminary data.</text>
</comment>
<protein>
    <recommendedName>
        <fullName evidence="3">UDP-N-acetylglucosamine 2-epimerase (non-hydrolyzing)</fullName>
        <ecNumber evidence="3">5.1.3.14</ecNumber>
    </recommendedName>
</protein>
<name>A0A7W7YDU1_9BACT</name>
<dbReference type="SUPFAM" id="SSF53756">
    <property type="entry name" value="UDP-Glycosyltransferase/glycogen phosphorylase"/>
    <property type="match status" value="1"/>
</dbReference>
<evidence type="ECO:0000313" key="6">
    <source>
        <dbReference type="EMBL" id="MBB5034361.1"/>
    </source>
</evidence>
<dbReference type="NCBIfam" id="TIGR00236">
    <property type="entry name" value="wecB"/>
    <property type="match status" value="1"/>
</dbReference>
<proteinExistence type="inferred from homology"/>
<evidence type="ECO:0000259" key="5">
    <source>
        <dbReference type="Pfam" id="PF02350"/>
    </source>
</evidence>
<evidence type="ECO:0000256" key="3">
    <source>
        <dbReference type="ARBA" id="ARBA00038858"/>
    </source>
</evidence>
<dbReference type="Pfam" id="PF02350">
    <property type="entry name" value="Epimerase_2"/>
    <property type="match status" value="1"/>
</dbReference>
<gene>
    <name evidence="6" type="ORF">HNQ65_003955</name>
</gene>
<dbReference type="PANTHER" id="PTHR43174:SF2">
    <property type="entry name" value="UDP-N-ACETYLGLUCOSAMINE 2-EPIMERASE"/>
    <property type="match status" value="1"/>
</dbReference>
<keyword evidence="7" id="KW-1185">Reference proteome</keyword>
<accession>A0A7W7YDU1</accession>
<dbReference type="AlphaFoldDB" id="A0A7W7YDU1"/>
<dbReference type="InterPro" id="IPR029767">
    <property type="entry name" value="WecB-like"/>
</dbReference>
<evidence type="ECO:0000256" key="1">
    <source>
        <dbReference type="ARBA" id="ARBA00023235"/>
    </source>
</evidence>
<dbReference type="PANTHER" id="PTHR43174">
    <property type="entry name" value="UDP-N-ACETYLGLUCOSAMINE 2-EPIMERASE"/>
    <property type="match status" value="1"/>
</dbReference>
<organism evidence="6 7">
    <name type="scientific">Prosthecobacter vanneervenii</name>
    <dbReference type="NCBI Taxonomy" id="48466"/>
    <lineage>
        <taxon>Bacteria</taxon>
        <taxon>Pseudomonadati</taxon>
        <taxon>Verrucomicrobiota</taxon>
        <taxon>Verrucomicrobiia</taxon>
        <taxon>Verrucomicrobiales</taxon>
        <taxon>Verrucomicrobiaceae</taxon>
        <taxon>Prosthecobacter</taxon>
    </lineage>
</organism>
<feature type="domain" description="UDP-N-acetylglucosamine 2-epimerase" evidence="5">
    <location>
        <begin position="31"/>
        <end position="372"/>
    </location>
</feature>
<dbReference type="Gene3D" id="3.40.50.2000">
    <property type="entry name" value="Glycogen Phosphorylase B"/>
    <property type="match status" value="2"/>
</dbReference>
<comment type="similarity">
    <text evidence="2 4">Belongs to the UDP-N-acetylglucosamine 2-epimerase family.</text>
</comment>
<dbReference type="EC" id="5.1.3.14" evidence="3"/>
<evidence type="ECO:0000256" key="2">
    <source>
        <dbReference type="ARBA" id="ARBA00038209"/>
    </source>
</evidence>
<keyword evidence="1 4" id="KW-0413">Isomerase</keyword>